<feature type="compositionally biased region" description="Basic residues" evidence="1">
    <location>
        <begin position="513"/>
        <end position="523"/>
    </location>
</feature>
<dbReference type="InterPro" id="IPR003961">
    <property type="entry name" value="FN3_dom"/>
</dbReference>
<dbReference type="PROSITE" id="PS50853">
    <property type="entry name" value="FN3"/>
    <property type="match status" value="2"/>
</dbReference>
<dbReference type="SUPFAM" id="SSF49265">
    <property type="entry name" value="Fibronectin type III"/>
    <property type="match status" value="2"/>
</dbReference>
<feature type="compositionally biased region" description="Low complexity" evidence="1">
    <location>
        <begin position="862"/>
        <end position="875"/>
    </location>
</feature>
<keyword evidence="2" id="KW-0732">Signal</keyword>
<feature type="region of interest" description="Disordered" evidence="1">
    <location>
        <begin position="689"/>
        <end position="777"/>
    </location>
</feature>
<feature type="region of interest" description="Disordered" evidence="1">
    <location>
        <begin position="1164"/>
        <end position="1251"/>
    </location>
</feature>
<gene>
    <name evidence="5" type="primary">ABI3BP</name>
</gene>
<feature type="compositionally biased region" description="Polar residues" evidence="1">
    <location>
        <begin position="1430"/>
        <end position="1442"/>
    </location>
</feature>
<feature type="compositionally biased region" description="Low complexity" evidence="1">
    <location>
        <begin position="733"/>
        <end position="752"/>
    </location>
</feature>
<feature type="region of interest" description="Disordered" evidence="1">
    <location>
        <begin position="970"/>
        <end position="1002"/>
    </location>
</feature>
<feature type="region of interest" description="Disordered" evidence="1">
    <location>
        <begin position="1329"/>
        <end position="1513"/>
    </location>
</feature>
<dbReference type="PANTHER" id="PTHR23197">
    <property type="entry name" value="TARSH-RELATED FIBRONECTIN DOMAIN-CONTAINING"/>
    <property type="match status" value="1"/>
</dbReference>
<feature type="compositionally biased region" description="Basic and acidic residues" evidence="1">
    <location>
        <begin position="1238"/>
        <end position="1249"/>
    </location>
</feature>
<feature type="region of interest" description="Disordered" evidence="1">
    <location>
        <begin position="1608"/>
        <end position="1640"/>
    </location>
</feature>
<organism evidence="4 5">
    <name type="scientific">Vicugna pacos</name>
    <name type="common">Alpaca</name>
    <name type="synonym">Lama pacos</name>
    <dbReference type="NCBI Taxonomy" id="30538"/>
    <lineage>
        <taxon>Eukaryota</taxon>
        <taxon>Metazoa</taxon>
        <taxon>Chordata</taxon>
        <taxon>Craniata</taxon>
        <taxon>Vertebrata</taxon>
        <taxon>Euteleostomi</taxon>
        <taxon>Mammalia</taxon>
        <taxon>Eutheria</taxon>
        <taxon>Laurasiatheria</taxon>
        <taxon>Artiodactyla</taxon>
        <taxon>Tylopoda</taxon>
        <taxon>Camelidae</taxon>
        <taxon>Vicugna</taxon>
    </lineage>
</organism>
<feature type="compositionally biased region" description="Polar residues" evidence="1">
    <location>
        <begin position="1618"/>
        <end position="1628"/>
    </location>
</feature>
<dbReference type="Proteomes" id="UP001652581">
    <property type="component" value="Chromosome 1"/>
</dbReference>
<dbReference type="GeneID" id="102541388"/>
<evidence type="ECO:0000259" key="3">
    <source>
        <dbReference type="PROSITE" id="PS50853"/>
    </source>
</evidence>
<dbReference type="PANTHER" id="PTHR23197:SF10">
    <property type="entry name" value="TARGET OF NESH-SH3"/>
    <property type="match status" value="1"/>
</dbReference>
<evidence type="ECO:0000256" key="2">
    <source>
        <dbReference type="SAM" id="SignalP"/>
    </source>
</evidence>
<feature type="compositionally biased region" description="Polar residues" evidence="1">
    <location>
        <begin position="708"/>
        <end position="718"/>
    </location>
</feature>
<feature type="compositionally biased region" description="Basic residues" evidence="1">
    <location>
        <begin position="753"/>
        <end position="764"/>
    </location>
</feature>
<dbReference type="InterPro" id="IPR036116">
    <property type="entry name" value="FN3_sf"/>
</dbReference>
<feature type="compositionally biased region" description="Basic residues" evidence="1">
    <location>
        <begin position="976"/>
        <end position="988"/>
    </location>
</feature>
<evidence type="ECO:0000313" key="5">
    <source>
        <dbReference type="RefSeq" id="XP_072822577.1"/>
    </source>
</evidence>
<feature type="compositionally biased region" description="Basic residues" evidence="1">
    <location>
        <begin position="825"/>
        <end position="836"/>
    </location>
</feature>
<dbReference type="Pfam" id="PF00041">
    <property type="entry name" value="fn3"/>
    <property type="match status" value="1"/>
</dbReference>
<dbReference type="CDD" id="cd00063">
    <property type="entry name" value="FN3"/>
    <property type="match status" value="2"/>
</dbReference>
<dbReference type="InterPro" id="IPR049109">
    <property type="entry name" value="TARSH/FNDC1_C"/>
</dbReference>
<sequence length="1771" mass="194370">MLSSLGCLLLCGSIALALGNAQKLPKGKKPNLKVHINTTSDSIFLKFLRPSPNVKLEGFLLGYGSNLSPNQYFPLPAEGKYTEAVVDAEPKYLIVVRPAPPPSQKKSCSGKARSRKPLQLVVGTLTPSSVFLSWGFLINPNHDWTLPSQCPNDRFYTIRYREKDKEKKWIFQLCPATETIVENLKPDTVYEFGVKDNVEGGIWSKIFNHKTIVGSKSKVNGKIQSTYDQVHTVPSYVPRKLIPVTIIKQVIQNVTHKASTKSPDKTPFGGTILVHLVIPGLNETVVKLPTSIMFEISDAIKTQLAKNETLALPAESKTPEVEKIPARPITVTPESVPRTTKPTVSSALDISETTLALRERTPETSQTILIPRFEFPLSTLAPKRLPEFPQAKTPFPFEKPGGTLASSEKPWIVPTSKTSEDSKILPPQTAAYDVFSSSTTSDEPEISEPYTATSDLFLDSVPPKTSRTLEQPRATLAPRETPFVPQKPEIFSSPEMQPTTPAPLQTTSVPSTPKRRPRPKTPRTKPERTTSPGTITSKISKSPEPTRTTLAPSKTQFISLKPKIPLSPEVKHTRPALKPETPPPPQSPIVLEPGTLGTKPSTTTLAPPKTKRPGRRPRPRPRPKTTPSPDVPKSKPALEPATVQQELLVPTIDSKPPKQLPPIPQTTAKPDIPPSKSVFEDITFEMEAPSTTIVPATDIEPVTLRTEAPQTTLAPKTSQRTRPHRPRPRPKYKTTPSPETPQTKLAPTTTTTKRPRRPRPKAKTTPRPEAAQTKLVPATIREPGILGTEAPGMTVVPATVFEPVTPIKEAPVTTFVPPPPPPTTKRPRRPRPKTKTTPRPEAAQTKLVPATIREPGILRTEAPGTTVAPTTTTTTKRPRRPRPKAKTTPRREMPQTKLVPAIIREPGILRTEAPGTTVDLEPVTFTTETSGTALVPTDLEPVTLRPEAPGTTLVPTADFEPVTFRTEAWVTTKASKTSKRTRRPRPKLKTTPTPEAPQAKLGKFFSTVLEPVTLRTKAPETTLASKTSRVRHPRPRPKTTPSPEASQTKLVPATSFEPVVHSSEAPETTLAPTELQTLILKPVTSPSLEITQSQPVSEVLESVTFSTESSREAIALTGTDYVYPAAKAPLRPEETKTEGGKAVESITYVSEPPETTLVTIETSPLPSQTVILPSPDEPQTDSALKEIPRAPPKPKTSPHPRIPQTQPAPQVLQRVTLKPRTSPSPEVSYTSPVPRDVLLPHKPDTEVSQRETVLQPVTFETDLPEPTIAPLETRGSPFIPMISPSSSQEELQTTPAETDQFTQELFTTKIPRTTEVVKTTPALHRLYTTPVRPRTPDKPHFRPVLNKTTTKPSRPKPSGLPKWDGMGTGVKQMPLPSGAGRNVSVDSTYSTKKTAPIPGTRRPLLPPRPMPPRRKPLPPNNVTGKPGSTGIISSGQVTSSPLRATFRPTEAPLERTEVDGKLPTVPASGEDLGNMTDFSSSPTRETDPLGKPRFKGPHVRYIQKPDNRPCSITDSIKRFPKEEATEGNATSPPQNPPTNLTVVTVEGCPSFVILDWDKPLNDTVTEYEVISRENGSFSGKNKSIQTTNQTFSTVENLKPDTSYEFQVKPKNPLGEGPASNTVSFSTESADPRVSEPVSAGRDAIWTERPFNSDSYSECKGKQYVKRTWYKKFVGVQLCNSLRYKIYLSDSLTGKFYNIGDQRGHGEDHCQFVDSFLDGRTGQQLSSDQLPTKEGYFRAVRQEPVQFGEIGGHTQINYVQWYECGTTIPGKW</sequence>
<feature type="region of interest" description="Disordered" evidence="1">
    <location>
        <begin position="862"/>
        <end position="893"/>
    </location>
</feature>
<accession>A0ABM5DNU7</accession>
<reference evidence="5" key="2">
    <citation type="submission" date="2025-08" db="UniProtKB">
        <authorList>
            <consortium name="RefSeq"/>
        </authorList>
    </citation>
    <scope>IDENTIFICATION</scope>
</reference>
<feature type="domain" description="Fibronectin type-III" evidence="3">
    <location>
        <begin position="116"/>
        <end position="214"/>
    </location>
</feature>
<protein>
    <submittedName>
        <fullName evidence="5">Target of Nesh-SH3 isoform X42</fullName>
    </submittedName>
</protein>
<feature type="compositionally biased region" description="Basic residues" evidence="1">
    <location>
        <begin position="1028"/>
        <end position="1037"/>
    </location>
</feature>
<feature type="compositionally biased region" description="Polar residues" evidence="1">
    <location>
        <begin position="533"/>
        <end position="558"/>
    </location>
</feature>
<dbReference type="Gene3D" id="2.60.40.10">
    <property type="entry name" value="Immunoglobulins"/>
    <property type="match status" value="2"/>
</dbReference>
<feature type="domain" description="Fibronectin type-III" evidence="3">
    <location>
        <begin position="1536"/>
        <end position="1629"/>
    </location>
</feature>
<name>A0ABM5DNU7_VICPA</name>
<reference evidence="4" key="1">
    <citation type="submission" date="2025-05" db="UniProtKB">
        <authorList>
            <consortium name="RefSeq"/>
        </authorList>
    </citation>
    <scope>NUCLEOTIDE SEQUENCE [LARGE SCALE GENOMIC DNA]</scope>
</reference>
<feature type="compositionally biased region" description="Polar residues" evidence="1">
    <location>
        <begin position="1039"/>
        <end position="1049"/>
    </location>
</feature>
<feature type="region of interest" description="Disordered" evidence="1">
    <location>
        <begin position="810"/>
        <end position="843"/>
    </location>
</feature>
<evidence type="ECO:0000256" key="1">
    <source>
        <dbReference type="SAM" id="MobiDB-lite"/>
    </source>
</evidence>
<keyword evidence="4" id="KW-1185">Reference proteome</keyword>
<dbReference type="Pfam" id="PF21731">
    <property type="entry name" value="TARSH_C"/>
    <property type="match status" value="1"/>
</dbReference>
<dbReference type="RefSeq" id="XP_072822577.1">
    <property type="nucleotide sequence ID" value="XM_072966476.1"/>
</dbReference>
<feature type="compositionally biased region" description="Polar residues" evidence="1">
    <location>
        <begin position="494"/>
        <end position="505"/>
    </location>
</feature>
<feature type="signal peptide" evidence="2">
    <location>
        <begin position="1"/>
        <end position="21"/>
    </location>
</feature>
<feature type="compositionally biased region" description="Basic residues" evidence="1">
    <location>
        <begin position="876"/>
        <end position="888"/>
    </location>
</feature>
<feature type="chain" id="PRO_5045274206" evidence="2">
    <location>
        <begin position="22"/>
        <end position="1771"/>
    </location>
</feature>
<feature type="compositionally biased region" description="Basic residues" evidence="1">
    <location>
        <begin position="719"/>
        <end position="732"/>
    </location>
</feature>
<feature type="compositionally biased region" description="Basic residues" evidence="1">
    <location>
        <begin position="609"/>
        <end position="623"/>
    </location>
</feature>
<feature type="region of interest" description="Disordered" evidence="1">
    <location>
        <begin position="1016"/>
        <end position="1051"/>
    </location>
</feature>
<feature type="region of interest" description="Disordered" evidence="1">
    <location>
        <begin position="435"/>
        <end position="676"/>
    </location>
</feature>
<dbReference type="InterPro" id="IPR013783">
    <property type="entry name" value="Ig-like_fold"/>
</dbReference>
<feature type="compositionally biased region" description="Polar residues" evidence="1">
    <location>
        <begin position="1384"/>
        <end position="1393"/>
    </location>
</feature>
<feature type="compositionally biased region" description="Pro residues" evidence="1">
    <location>
        <begin position="1189"/>
        <end position="1201"/>
    </location>
</feature>
<feature type="compositionally biased region" description="Polar residues" evidence="1">
    <location>
        <begin position="1219"/>
        <end position="1231"/>
    </location>
</feature>
<proteinExistence type="predicted"/>
<evidence type="ECO:0000313" key="4">
    <source>
        <dbReference type="Proteomes" id="UP001652581"/>
    </source>
</evidence>